<evidence type="ECO:0000256" key="1">
    <source>
        <dbReference type="SAM" id="MobiDB-lite"/>
    </source>
</evidence>
<feature type="region of interest" description="Disordered" evidence="1">
    <location>
        <begin position="325"/>
        <end position="372"/>
    </location>
</feature>
<sequence length="453" mass="47590">MDFDDGWDADWEPLVAQPAKHQPAPSGFSDSSRAAPNIRPTVSSGRQPVKMPAIASGMRGRRHPAAGLPAAPVVQAQTANFRSLLAQACAQLPSQPNPHQQPKQQPPQQLLPCHRTMLNYAIDVFFSHLAPWTQQPHPISLSQGQQSDPDRHVKTMHGGGEQPTAAAPTSAAALSSDALEQLESILFALQSSLGDSNQQHVTRRDREDLWRLCSACWEASSTAARAVGSTPGAAEQSRVLQSLGGKLYDLANKQPPLAAPDGRAAAGASGGGGCGGEGGCLGGPELFARVKFFHRMGRMWLAMGHLQQAGWYLARAREGLGQLQAEEEEANQGANPPPPPQQQQRRSTTQMGKRPGRPTSASTLFMDGDEGAGEAKDEFGLGLLGLGMRNRAKQAMGEEEAEEVAEGGGGREDDEGHGEDVAGGRDAAAAVAGGKGVGDAGRTHHAASGPWLG</sequence>
<comment type="caution">
    <text evidence="2">The sequence shown here is derived from an EMBL/GenBank/DDBJ whole genome shotgun (WGS) entry which is preliminary data.</text>
</comment>
<keyword evidence="3" id="KW-1185">Reference proteome</keyword>
<protein>
    <submittedName>
        <fullName evidence="2">Uncharacterized protein</fullName>
    </submittedName>
</protein>
<organism evidence="2 3">
    <name type="scientific">Astrephomene gubernaculifera</name>
    <dbReference type="NCBI Taxonomy" id="47775"/>
    <lineage>
        <taxon>Eukaryota</taxon>
        <taxon>Viridiplantae</taxon>
        <taxon>Chlorophyta</taxon>
        <taxon>core chlorophytes</taxon>
        <taxon>Chlorophyceae</taxon>
        <taxon>CS clade</taxon>
        <taxon>Chlamydomonadales</taxon>
        <taxon>Astrephomenaceae</taxon>
        <taxon>Astrephomene</taxon>
    </lineage>
</organism>
<proteinExistence type="predicted"/>
<reference evidence="2 3" key="1">
    <citation type="journal article" date="2021" name="Sci. Rep.">
        <title>Genome sequencing of the multicellular alga Astrephomene provides insights into convergent evolution of germ-soma differentiation.</title>
        <authorList>
            <person name="Yamashita S."/>
            <person name="Yamamoto K."/>
            <person name="Matsuzaki R."/>
            <person name="Suzuki S."/>
            <person name="Yamaguchi H."/>
            <person name="Hirooka S."/>
            <person name="Minakuchi Y."/>
            <person name="Miyagishima S."/>
            <person name="Kawachi M."/>
            <person name="Toyoda A."/>
            <person name="Nozaki H."/>
        </authorList>
    </citation>
    <scope>NUCLEOTIDE SEQUENCE [LARGE SCALE GENOMIC DNA]</scope>
    <source>
        <strain evidence="2 3">NIES-4017</strain>
    </source>
</reference>
<gene>
    <name evidence="2" type="ORF">Agub_g2133</name>
</gene>
<evidence type="ECO:0000313" key="3">
    <source>
        <dbReference type="Proteomes" id="UP001054857"/>
    </source>
</evidence>
<feature type="region of interest" description="Disordered" evidence="1">
    <location>
        <begin position="136"/>
        <end position="172"/>
    </location>
</feature>
<feature type="region of interest" description="Disordered" evidence="1">
    <location>
        <begin position="393"/>
        <end position="453"/>
    </location>
</feature>
<feature type="region of interest" description="Disordered" evidence="1">
    <location>
        <begin position="1"/>
        <end position="48"/>
    </location>
</feature>
<name>A0AAD3DKB4_9CHLO</name>
<feature type="compositionally biased region" description="Polar residues" evidence="1">
    <location>
        <begin position="28"/>
        <end position="46"/>
    </location>
</feature>
<feature type="compositionally biased region" description="Acidic residues" evidence="1">
    <location>
        <begin position="1"/>
        <end position="11"/>
    </location>
</feature>
<dbReference type="AlphaFoldDB" id="A0AAD3DKB4"/>
<feature type="non-terminal residue" evidence="2">
    <location>
        <position position="453"/>
    </location>
</feature>
<dbReference type="EMBL" id="BMAR01000001">
    <property type="protein sequence ID" value="GFR41446.1"/>
    <property type="molecule type" value="Genomic_DNA"/>
</dbReference>
<accession>A0AAD3DKB4</accession>
<evidence type="ECO:0000313" key="2">
    <source>
        <dbReference type="EMBL" id="GFR41446.1"/>
    </source>
</evidence>
<feature type="compositionally biased region" description="Polar residues" evidence="1">
    <location>
        <begin position="136"/>
        <end position="147"/>
    </location>
</feature>
<feature type="compositionally biased region" description="Low complexity" evidence="1">
    <location>
        <begin position="162"/>
        <end position="172"/>
    </location>
</feature>
<dbReference type="Proteomes" id="UP001054857">
    <property type="component" value="Unassembled WGS sequence"/>
</dbReference>